<dbReference type="EMBL" id="AM269894">
    <property type="protein sequence ID" value="CAK51444.1"/>
    <property type="molecule type" value="Genomic_DNA"/>
</dbReference>
<dbReference type="Proteomes" id="UP000243681">
    <property type="component" value="Chromosome 1"/>
</dbReference>
<feature type="compositionally biased region" description="Basic and acidic residues" evidence="1">
    <location>
        <begin position="442"/>
        <end position="453"/>
    </location>
</feature>
<feature type="compositionally biased region" description="Pro residues" evidence="1">
    <location>
        <begin position="580"/>
        <end position="591"/>
    </location>
</feature>
<organism evidence="3 4">
    <name type="scientific">Eimeria tenella</name>
    <name type="common">Coccidian parasite</name>
    <dbReference type="NCBI Taxonomy" id="5802"/>
    <lineage>
        <taxon>Eukaryota</taxon>
        <taxon>Sar</taxon>
        <taxon>Alveolata</taxon>
        <taxon>Apicomplexa</taxon>
        <taxon>Conoidasida</taxon>
        <taxon>Coccidia</taxon>
        <taxon>Eucoccidiorida</taxon>
        <taxon>Eimeriorina</taxon>
        <taxon>Eimeriidae</taxon>
        <taxon>Eimeria</taxon>
    </lineage>
</organism>
<feature type="region of interest" description="Disordered" evidence="1">
    <location>
        <begin position="93"/>
        <end position="114"/>
    </location>
</feature>
<keyword evidence="2" id="KW-0812">Transmembrane</keyword>
<gene>
    <name evidence="3" type="ORF">e2017b09.tmp0092</name>
</gene>
<dbReference type="AlphaFoldDB" id="C8TDV8"/>
<name>C8TDV8_EIMTE</name>
<accession>C8TDV8</accession>
<feature type="compositionally biased region" description="Basic and acidic residues" evidence="1">
    <location>
        <begin position="670"/>
        <end position="683"/>
    </location>
</feature>
<keyword evidence="2" id="KW-0472">Membrane</keyword>
<evidence type="ECO:0000313" key="3">
    <source>
        <dbReference type="EMBL" id="CAK51444.1"/>
    </source>
</evidence>
<proteinExistence type="predicted"/>
<evidence type="ECO:0008006" key="5">
    <source>
        <dbReference type="Google" id="ProtNLM"/>
    </source>
</evidence>
<dbReference type="VEuPathDB" id="ToxoDB:ETH_00018540"/>
<feature type="transmembrane region" description="Helical" evidence="2">
    <location>
        <begin position="51"/>
        <end position="75"/>
    </location>
</feature>
<evidence type="ECO:0000256" key="2">
    <source>
        <dbReference type="SAM" id="Phobius"/>
    </source>
</evidence>
<evidence type="ECO:0000256" key="1">
    <source>
        <dbReference type="SAM" id="MobiDB-lite"/>
    </source>
</evidence>
<feature type="region of interest" description="Disordered" evidence="1">
    <location>
        <begin position="421"/>
        <end position="456"/>
    </location>
</feature>
<protein>
    <recommendedName>
        <fullName evidence="5">Transmembrane protein</fullName>
    </recommendedName>
</protein>
<keyword evidence="2" id="KW-1133">Transmembrane helix</keyword>
<reference evidence="3 4" key="1">
    <citation type="journal article" date="2007" name="Genome Res.">
        <title>Sequencing and analysis of chromosome 1 of Eimeria tenella reveals a unique segmental organization.</title>
        <authorList>
            <person name="Ling K.H."/>
            <person name="Rajandream M.A."/>
            <person name="Rivailler P."/>
            <person name="Ivens A."/>
            <person name="Yap S.J."/>
            <person name="Madeira A.M.B.N."/>
            <person name="Mungall K."/>
            <person name="Billington K."/>
            <person name="Yee W.Y."/>
            <person name="Bankier A.T."/>
            <person name="Carroll F."/>
            <person name="Durham A.M."/>
            <person name="Peters N."/>
            <person name="Loo S.S."/>
            <person name="Mat-Isa M.N."/>
            <person name="Novaes J."/>
            <person name="Quail M."/>
            <person name="Rosli R."/>
            <person name="Shamsudin M.N."/>
            <person name="Sobreira T.J.P."/>
            <person name="Tivey A.R."/>
            <person name="Wai S.F."/>
            <person name="White S."/>
            <person name="Wu X."/>
            <person name="Kerhornou A.X."/>
            <person name="Blake D."/>
            <person name="Mohamed R."/>
            <person name="Shirley M."/>
            <person name="Gruber A."/>
            <person name="Berriman M."/>
            <person name="Tomley F."/>
            <person name="Dear P.H."/>
            <person name="Wan K.L."/>
        </authorList>
    </citation>
    <scope>NUCLEOTIDE SEQUENCE [LARGE SCALE GENOMIC DNA]</scope>
    <source>
        <strain evidence="3 4">Houghton</strain>
    </source>
</reference>
<sequence length="848" mass="93320">MNTLPQEQLWHELQLLGIPHQGSDSHSWRLIVQRSGDEPLVSQRSTNASSWVRLLGVVLASLTAAYLLLLCFHFIESGHQRTPLTRALAAHRDESCESGDAPAGDGEGGGEPTTDWTQLFGRARFGDSSLLPFPQASGLQMSFGRVQQRVEADAEAGEGTSRGAVAVAPTARSPGGGLYLWENRNMPTDYGNRLLCLFDSMREASKLCISLLPALTSTQRMQVTYHVVRLIALDLGAASLVREDKESKRNAVGDALINLIERSLELGGNQESNERVRGRLSKLKELVIEIKKPRQIGEEKSAEKYRKKMISIVATAETVLSSCLGVLRGLLQLKEATSARSLPPKTVEQQLHVVKAVYIAHVDHVARDGCLRQHIVECQKRKRVYALLDREHFTVSKEMILPLKHLQQQIAEAVVNAGGLLPSRQSRTREHDSASGALEEPTGERKNQPEEQSRQSGDMLLREEFVQAVHFTFDPKTSAAHKAVKVTHSPPTGLPPWRPDGAPRQAGPVLLQPRTLSFSGRFRNPWPPVVSLQDTPSARYLHAAQPHITGYSPVESSPYSHSNQISFPMLAHLSEMQGTPRPPLLPRPPQPSGVQYAARPRHRVSSQQTYAGRSAAAPWVPPSPLPRVDVSGLSQRLQPPAPPQQEGYSLFGGGGVPPWLPFSQASPASIERRSHASDGRPQEGEGTQRGMRNGRDEAGDSLWSGGNWSGPACSDANAKSVRLYTMEKNRLRPQAEIRPTVSRRGPRPTSRTVAHPVHPAQALKFHYSPVLRRAHRCMLARSCADFKSCSWGIWNTAVRKAWDPVSSFVFTDLSKKIPILIMALSSSEGDLLTNLLVVKGAVERQMRS</sequence>
<evidence type="ECO:0000313" key="4">
    <source>
        <dbReference type="Proteomes" id="UP000243681"/>
    </source>
</evidence>
<feature type="region of interest" description="Disordered" evidence="1">
    <location>
        <begin position="576"/>
        <end position="709"/>
    </location>
</feature>
<dbReference type="VEuPathDB" id="ToxoDB:ETH2_0104400"/>